<gene>
    <name evidence="2" type="ORF">S12H4_57655</name>
</gene>
<sequence>RKKTIYRIAETLIEYQKDFLDKGILCIKPLTLRKLADRLEIHESTVSRAIHNKIVQTPRGLLKMKFFFSKGVDKKSGGTVSTDKIKKLIREYINNENCLKPWSDQKLVDLLSEKGVVSISRRTVAKYREILKIPSSNLRKRFGT</sequence>
<evidence type="ECO:0000313" key="2">
    <source>
        <dbReference type="EMBL" id="GAJ24039.1"/>
    </source>
</evidence>
<dbReference type="InterPro" id="IPR000394">
    <property type="entry name" value="RNA_pol_sigma_54"/>
</dbReference>
<comment type="caution">
    <text evidence="2">The sequence shown here is derived from an EMBL/GenBank/DDBJ whole genome shotgun (WGS) entry which is preliminary data.</text>
</comment>
<dbReference type="AlphaFoldDB" id="X1V2X8"/>
<dbReference type="GO" id="GO:0016987">
    <property type="term" value="F:sigma factor activity"/>
    <property type="evidence" value="ECO:0007669"/>
    <property type="project" value="InterPro"/>
</dbReference>
<dbReference type="PANTHER" id="PTHR32248:SF4">
    <property type="entry name" value="RNA POLYMERASE SIGMA-54 FACTOR"/>
    <property type="match status" value="1"/>
</dbReference>
<dbReference type="PROSITE" id="PS00717">
    <property type="entry name" value="SIGMA54_1"/>
    <property type="match status" value="1"/>
</dbReference>
<dbReference type="Gene3D" id="1.10.10.60">
    <property type="entry name" value="Homeodomain-like"/>
    <property type="match status" value="1"/>
</dbReference>
<dbReference type="EMBL" id="BARW01037323">
    <property type="protein sequence ID" value="GAJ24039.1"/>
    <property type="molecule type" value="Genomic_DNA"/>
</dbReference>
<dbReference type="PRINTS" id="PR00045">
    <property type="entry name" value="SIGMA54FCT"/>
</dbReference>
<proteinExistence type="predicted"/>
<dbReference type="Pfam" id="PF04552">
    <property type="entry name" value="Sigma54_DBD"/>
    <property type="match status" value="1"/>
</dbReference>
<dbReference type="PROSITE" id="PS00718">
    <property type="entry name" value="SIGMA54_2"/>
    <property type="match status" value="1"/>
</dbReference>
<protein>
    <recommendedName>
        <fullName evidence="1">RNA polymerase sigma factor 54 DNA-binding domain-containing protein</fullName>
    </recommendedName>
</protein>
<dbReference type="InterPro" id="IPR007634">
    <property type="entry name" value="RNA_pol_sigma_54_DNA-bd"/>
</dbReference>
<reference evidence="2" key="1">
    <citation type="journal article" date="2014" name="Front. Microbiol.">
        <title>High frequency of phylogenetically diverse reductive dehalogenase-homologous genes in deep subseafloor sedimentary metagenomes.</title>
        <authorList>
            <person name="Kawai M."/>
            <person name="Futagami T."/>
            <person name="Toyoda A."/>
            <person name="Takaki Y."/>
            <person name="Nishi S."/>
            <person name="Hori S."/>
            <person name="Arai W."/>
            <person name="Tsubouchi T."/>
            <person name="Morono Y."/>
            <person name="Uchiyama I."/>
            <person name="Ito T."/>
            <person name="Fujiyama A."/>
            <person name="Inagaki F."/>
            <person name="Takami H."/>
        </authorList>
    </citation>
    <scope>NUCLEOTIDE SEQUENCE</scope>
    <source>
        <strain evidence="2">Expedition CK06-06</strain>
    </source>
</reference>
<feature type="non-terminal residue" evidence="2">
    <location>
        <position position="1"/>
    </location>
</feature>
<dbReference type="GO" id="GO:0001216">
    <property type="term" value="F:DNA-binding transcription activator activity"/>
    <property type="evidence" value="ECO:0007669"/>
    <property type="project" value="InterPro"/>
</dbReference>
<dbReference type="PANTHER" id="PTHR32248">
    <property type="entry name" value="RNA POLYMERASE SIGMA-54 FACTOR"/>
    <property type="match status" value="1"/>
</dbReference>
<dbReference type="PROSITE" id="PS50044">
    <property type="entry name" value="SIGMA54_3"/>
    <property type="match status" value="1"/>
</dbReference>
<feature type="domain" description="RNA polymerase sigma factor 54 DNA-binding" evidence="1">
    <location>
        <begin position="1"/>
        <end position="141"/>
    </location>
</feature>
<accession>X1V2X8</accession>
<evidence type="ECO:0000259" key="1">
    <source>
        <dbReference type="Pfam" id="PF04552"/>
    </source>
</evidence>
<name>X1V2X8_9ZZZZ</name>
<organism evidence="2">
    <name type="scientific">marine sediment metagenome</name>
    <dbReference type="NCBI Taxonomy" id="412755"/>
    <lineage>
        <taxon>unclassified sequences</taxon>
        <taxon>metagenomes</taxon>
        <taxon>ecological metagenomes</taxon>
    </lineage>
</organism>